<feature type="domain" description="Proteinase inhibitor I42 chagasin" evidence="4">
    <location>
        <begin position="232"/>
        <end position="318"/>
    </location>
</feature>
<dbReference type="InterPro" id="IPR052781">
    <property type="entry name" value="Cys_protease_inhibitor_I42"/>
</dbReference>
<name>A0A0W8FCP2_9ZZZZ</name>
<accession>A0A0W8FCP2</accession>
<gene>
    <name evidence="5" type="ORF">ASZ90_011582</name>
</gene>
<protein>
    <submittedName>
        <fullName evidence="5">Uncharacterized protein</fullName>
    </submittedName>
</protein>
<dbReference type="EMBL" id="LNQE01001369">
    <property type="protein sequence ID" value="KUG18655.1"/>
    <property type="molecule type" value="Genomic_DNA"/>
</dbReference>
<evidence type="ECO:0000256" key="1">
    <source>
        <dbReference type="ARBA" id="ARBA00022690"/>
    </source>
</evidence>
<dbReference type="SUPFAM" id="SSF141066">
    <property type="entry name" value="ICP-like"/>
    <property type="match status" value="1"/>
</dbReference>
<evidence type="ECO:0000313" key="5">
    <source>
        <dbReference type="EMBL" id="KUG18655.1"/>
    </source>
</evidence>
<keyword evidence="1" id="KW-0646">Protease inhibitor</keyword>
<dbReference type="InterPro" id="IPR007742">
    <property type="entry name" value="NosD_dom"/>
</dbReference>
<dbReference type="Gene3D" id="2.60.40.2020">
    <property type="match status" value="1"/>
</dbReference>
<dbReference type="SUPFAM" id="SSF51126">
    <property type="entry name" value="Pectin lyase-like"/>
    <property type="match status" value="1"/>
</dbReference>
<dbReference type="Pfam" id="PF09394">
    <property type="entry name" value="Inhibitor_I42"/>
    <property type="match status" value="1"/>
</dbReference>
<organism evidence="5">
    <name type="scientific">hydrocarbon metagenome</name>
    <dbReference type="NCBI Taxonomy" id="938273"/>
    <lineage>
        <taxon>unclassified sequences</taxon>
        <taxon>metagenomes</taxon>
        <taxon>ecological metagenomes</taxon>
    </lineage>
</organism>
<dbReference type="InterPro" id="IPR011050">
    <property type="entry name" value="Pectin_lyase_fold/virulence"/>
</dbReference>
<dbReference type="AlphaFoldDB" id="A0A0W8FCP2"/>
<evidence type="ECO:0000259" key="4">
    <source>
        <dbReference type="Pfam" id="PF09394"/>
    </source>
</evidence>
<sequence>MLDYKRLFIQASIALLLSLMLSSSLSGAGAAQMTRICPQGCSNLSIQEALVNASAGDTIIVESGIYANPFIMGRPVNLQGRDTGSGNPILNPEKGRTILAAQGAVLSGFDFSSARDGDERSAGCRLEVVLPATIYLNDFPGKNSVCPEDVATWNSSRMISYQYNSRVQRSFLGNYWADYAGEDKNGDGIGDEPVVLNQDNIDNYPLMQPAESYLISDEADALGKSEMELLDARVGEEFIISLSANPTTGYGWNVDYDHSLLNLKSSNFRASSSKALGASGTSIFVFEPLMPGKTTIYFVYKRSWENIVADARAFQVEISA</sequence>
<dbReference type="InterPro" id="IPR012334">
    <property type="entry name" value="Pectin_lyas_fold"/>
</dbReference>
<dbReference type="Pfam" id="PF05048">
    <property type="entry name" value="NosD"/>
    <property type="match status" value="1"/>
</dbReference>
<evidence type="ECO:0000259" key="3">
    <source>
        <dbReference type="Pfam" id="PF05048"/>
    </source>
</evidence>
<proteinExistence type="predicted"/>
<comment type="caution">
    <text evidence="5">The sequence shown here is derived from an EMBL/GenBank/DDBJ whole genome shotgun (WGS) entry which is preliminary data.</text>
</comment>
<reference evidence="5" key="1">
    <citation type="journal article" date="2015" name="Proc. Natl. Acad. Sci. U.S.A.">
        <title>Networks of energetic and metabolic interactions define dynamics in microbial communities.</title>
        <authorList>
            <person name="Embree M."/>
            <person name="Liu J.K."/>
            <person name="Al-Bassam M.M."/>
            <person name="Zengler K."/>
        </authorList>
    </citation>
    <scope>NUCLEOTIDE SEQUENCE</scope>
</reference>
<dbReference type="PANTHER" id="PTHR36530:SF1">
    <property type="entry name" value="AMOEBIASIN-1"/>
    <property type="match status" value="1"/>
</dbReference>
<dbReference type="GO" id="GO:0004869">
    <property type="term" value="F:cysteine-type endopeptidase inhibitor activity"/>
    <property type="evidence" value="ECO:0007669"/>
    <property type="project" value="UniProtKB-KW"/>
</dbReference>
<evidence type="ECO:0000256" key="2">
    <source>
        <dbReference type="ARBA" id="ARBA00022704"/>
    </source>
</evidence>
<keyword evidence="2" id="KW-0789">Thiol protease inhibitor</keyword>
<dbReference type="Gene3D" id="2.160.20.10">
    <property type="entry name" value="Single-stranded right-handed beta-helix, Pectin lyase-like"/>
    <property type="match status" value="1"/>
</dbReference>
<dbReference type="InterPro" id="IPR018990">
    <property type="entry name" value="Prot_inh_I42_chagasin"/>
</dbReference>
<feature type="domain" description="Periplasmic copper-binding protein NosD beta helix" evidence="3">
    <location>
        <begin position="131"/>
        <end position="181"/>
    </location>
</feature>
<dbReference type="PANTHER" id="PTHR36530">
    <property type="entry name" value="INHIBITOR OF CYSTEINE PEPTIDASE"/>
    <property type="match status" value="1"/>
</dbReference>
<dbReference type="InterPro" id="IPR036331">
    <property type="entry name" value="Chagasin-like_sf"/>
</dbReference>